<keyword evidence="3" id="KW-1185">Reference proteome</keyword>
<organism evidence="2 3">
    <name type="scientific">Roseovarius halotolerans</name>
    <dbReference type="NCBI Taxonomy" id="505353"/>
    <lineage>
        <taxon>Bacteria</taxon>
        <taxon>Pseudomonadati</taxon>
        <taxon>Pseudomonadota</taxon>
        <taxon>Alphaproteobacteria</taxon>
        <taxon>Rhodobacterales</taxon>
        <taxon>Roseobacteraceae</taxon>
        <taxon>Roseovarius</taxon>
    </lineage>
</organism>
<name>A0A1X6Z1E9_9RHOB</name>
<gene>
    <name evidence="2" type="primary">hsaD</name>
    <name evidence="2" type="ORF">ROH8110_01913</name>
</gene>
<dbReference type="Gene3D" id="3.40.50.1820">
    <property type="entry name" value="alpha/beta hydrolase"/>
    <property type="match status" value="1"/>
</dbReference>
<dbReference type="GO" id="GO:0016020">
    <property type="term" value="C:membrane"/>
    <property type="evidence" value="ECO:0007669"/>
    <property type="project" value="TreeGrafter"/>
</dbReference>
<dbReference type="PANTHER" id="PTHR43798:SF33">
    <property type="entry name" value="HYDROLASE, PUTATIVE (AFU_ORTHOLOGUE AFUA_2G14860)-RELATED"/>
    <property type="match status" value="1"/>
</dbReference>
<evidence type="ECO:0000313" key="3">
    <source>
        <dbReference type="Proteomes" id="UP000193207"/>
    </source>
</evidence>
<keyword evidence="2" id="KW-0378">Hydrolase</keyword>
<reference evidence="2 3" key="1">
    <citation type="submission" date="2017-03" db="EMBL/GenBank/DDBJ databases">
        <authorList>
            <person name="Afonso C.L."/>
            <person name="Miller P.J."/>
            <person name="Scott M.A."/>
            <person name="Spackman E."/>
            <person name="Goraichik I."/>
            <person name="Dimitrov K.M."/>
            <person name="Suarez D.L."/>
            <person name="Swayne D.E."/>
        </authorList>
    </citation>
    <scope>NUCLEOTIDE SEQUENCE [LARGE SCALE GENOMIC DNA]</scope>
    <source>
        <strain evidence="2 3">CECT 8110</strain>
    </source>
</reference>
<feature type="domain" description="AB hydrolase-1" evidence="1">
    <location>
        <begin position="59"/>
        <end position="294"/>
    </location>
</feature>
<dbReference type="EMBL" id="FWFU01000002">
    <property type="protein sequence ID" value="SLN37108.1"/>
    <property type="molecule type" value="Genomic_DNA"/>
</dbReference>
<dbReference type="RefSeq" id="WP_085817501.1">
    <property type="nucleotide sequence ID" value="NZ_FWFU01000002.1"/>
</dbReference>
<sequence>MIWWALAILTVAALIAAPVLAEALRPAMRGAARATAPGQFADLPRGQTHYEWIGPADGPVIVCIHGLTTPSYVWHPIAQGLARLGFRVLLYDLYGRGYSDRPRGTQDTAFFVAQLEDLLDALGVDQRITLIGYSMGGAVAAAFARKHGSRLRQLVLLAPAGMGHDLGPVARLVVDYDRFGRWLFMLAYGHSFRSTTESERGLDSSIDNVVDRQQDELRWRGFRPAVLSSLRHALSGDMAEAHRAIADTDLPVLAIWAREDEVIPISGLGRLAEWNRNARQEVVEGAGHAIAYTHDREVLDLLDVLLLR</sequence>
<dbReference type="Proteomes" id="UP000193207">
    <property type="component" value="Unassembled WGS sequence"/>
</dbReference>
<dbReference type="InterPro" id="IPR000073">
    <property type="entry name" value="AB_hydrolase_1"/>
</dbReference>
<evidence type="ECO:0000259" key="1">
    <source>
        <dbReference type="Pfam" id="PF00561"/>
    </source>
</evidence>
<dbReference type="InterPro" id="IPR050266">
    <property type="entry name" value="AB_hydrolase_sf"/>
</dbReference>
<protein>
    <submittedName>
        <fullName evidence="2">4,5:9,10-diseco-3-hydroxy-5,9, 17-trioxoandrosta-1(10),2-diene-4-oate hydrolase</fullName>
        <ecNumber evidence="2">3.7.1.17</ecNumber>
    </submittedName>
</protein>
<dbReference type="EC" id="3.7.1.17" evidence="2"/>
<dbReference type="PRINTS" id="PR00111">
    <property type="entry name" value="ABHYDROLASE"/>
</dbReference>
<dbReference type="Pfam" id="PF00561">
    <property type="entry name" value="Abhydrolase_1"/>
    <property type="match status" value="1"/>
</dbReference>
<dbReference type="GO" id="GO:0102296">
    <property type="term" value="F:4,5-9,10-diseco-3-hydroxy-5,9,17-trioxoandrosta-1(10),2-diene-4-oate hydrolase activity"/>
    <property type="evidence" value="ECO:0007669"/>
    <property type="project" value="UniProtKB-EC"/>
</dbReference>
<proteinExistence type="predicted"/>
<dbReference type="SUPFAM" id="SSF53474">
    <property type="entry name" value="alpha/beta-Hydrolases"/>
    <property type="match status" value="1"/>
</dbReference>
<dbReference type="InterPro" id="IPR029058">
    <property type="entry name" value="AB_hydrolase_fold"/>
</dbReference>
<evidence type="ECO:0000313" key="2">
    <source>
        <dbReference type="EMBL" id="SLN37108.1"/>
    </source>
</evidence>
<dbReference type="PANTHER" id="PTHR43798">
    <property type="entry name" value="MONOACYLGLYCEROL LIPASE"/>
    <property type="match status" value="1"/>
</dbReference>
<dbReference type="AlphaFoldDB" id="A0A1X6Z1E9"/>
<dbReference type="OrthoDB" id="7267294at2"/>
<accession>A0A1X6Z1E9</accession>